<reference evidence="2" key="1">
    <citation type="journal article" date="2023" name="G3 (Bethesda)">
        <title>Genome assembly and association tests identify interacting loci associated with vigor, precocity, and sex in interspecific pistachio rootstocks.</title>
        <authorList>
            <person name="Palmer W."/>
            <person name="Jacygrad E."/>
            <person name="Sagayaradj S."/>
            <person name="Cavanaugh K."/>
            <person name="Han R."/>
            <person name="Bertier L."/>
            <person name="Beede B."/>
            <person name="Kafkas S."/>
            <person name="Golino D."/>
            <person name="Preece J."/>
            <person name="Michelmore R."/>
        </authorList>
    </citation>
    <scope>NUCLEOTIDE SEQUENCE [LARGE SCALE GENOMIC DNA]</scope>
</reference>
<gene>
    <name evidence="1" type="ORF">Pint_00694</name>
</gene>
<accession>A0ACC0ZNQ2</accession>
<dbReference type="EMBL" id="CM047736">
    <property type="protein sequence ID" value="KAJ0053789.1"/>
    <property type="molecule type" value="Genomic_DNA"/>
</dbReference>
<proteinExistence type="predicted"/>
<name>A0ACC0ZNQ2_9ROSI</name>
<protein>
    <submittedName>
        <fullName evidence="1">Uncharacterized protein</fullName>
    </submittedName>
</protein>
<keyword evidence="2" id="KW-1185">Reference proteome</keyword>
<organism evidence="1 2">
    <name type="scientific">Pistacia integerrima</name>
    <dbReference type="NCBI Taxonomy" id="434235"/>
    <lineage>
        <taxon>Eukaryota</taxon>
        <taxon>Viridiplantae</taxon>
        <taxon>Streptophyta</taxon>
        <taxon>Embryophyta</taxon>
        <taxon>Tracheophyta</taxon>
        <taxon>Spermatophyta</taxon>
        <taxon>Magnoliopsida</taxon>
        <taxon>eudicotyledons</taxon>
        <taxon>Gunneridae</taxon>
        <taxon>Pentapetalae</taxon>
        <taxon>rosids</taxon>
        <taxon>malvids</taxon>
        <taxon>Sapindales</taxon>
        <taxon>Anacardiaceae</taxon>
        <taxon>Pistacia</taxon>
    </lineage>
</organism>
<comment type="caution">
    <text evidence="1">The sequence shown here is derived from an EMBL/GenBank/DDBJ whole genome shotgun (WGS) entry which is preliminary data.</text>
</comment>
<dbReference type="Proteomes" id="UP001163603">
    <property type="component" value="Chromosome 1"/>
</dbReference>
<evidence type="ECO:0000313" key="1">
    <source>
        <dbReference type="EMBL" id="KAJ0053789.1"/>
    </source>
</evidence>
<evidence type="ECO:0000313" key="2">
    <source>
        <dbReference type="Proteomes" id="UP001163603"/>
    </source>
</evidence>
<sequence length="152" mass="17898">MNEVVGFRFRPTDEEIITYYLEMKMSGHEFPFPTVKEVDILNYNPWELREHSLLPDDQVWYFFSAPSKKYANSKRTARTTSEGTGSWKITGRDREVKNRGSGQVIGIKKTLVFYKGRNPDTIRTSWVMNEFHSNYAASCQAYLSFFLIYYFN</sequence>